<dbReference type="RefSeq" id="WP_085803729.1">
    <property type="nucleotide sequence ID" value="NZ_FWFX01000001.1"/>
</dbReference>
<protein>
    <submittedName>
        <fullName evidence="6">NAD/NADP-dependent betaine aldehyde dehydrogenase</fullName>
        <ecNumber evidence="6">1.2.1.8</ecNumber>
    </submittedName>
</protein>
<dbReference type="FunFam" id="3.40.605.10:FF:000007">
    <property type="entry name" value="NAD/NADP-dependent betaine aldehyde dehydrogenase"/>
    <property type="match status" value="1"/>
</dbReference>
<dbReference type="InterPro" id="IPR016163">
    <property type="entry name" value="Ald_DH_C"/>
</dbReference>
<proteinExistence type="inferred from homology"/>
<keyword evidence="7" id="KW-1185">Reference proteome</keyword>
<dbReference type="InterPro" id="IPR029510">
    <property type="entry name" value="Ald_DH_CS_GLU"/>
</dbReference>
<reference evidence="6 7" key="1">
    <citation type="submission" date="2017-03" db="EMBL/GenBank/DDBJ databases">
        <authorList>
            <person name="Afonso C.L."/>
            <person name="Miller P.J."/>
            <person name="Scott M.A."/>
            <person name="Spackman E."/>
            <person name="Goraichik I."/>
            <person name="Dimitrov K.M."/>
            <person name="Suarez D.L."/>
            <person name="Swayne D.E."/>
        </authorList>
    </citation>
    <scope>NUCLEOTIDE SEQUENCE [LARGE SCALE GENOMIC DNA]</scope>
    <source>
        <strain evidence="6 7">CECT 7450</strain>
    </source>
</reference>
<gene>
    <name evidence="6" type="primary">betB_2</name>
    <name evidence="6" type="ORF">ROA7450_00177</name>
</gene>
<dbReference type="InterPro" id="IPR016162">
    <property type="entry name" value="Ald_DH_N"/>
</dbReference>
<dbReference type="EC" id="1.2.1.8" evidence="6"/>
<dbReference type="InterPro" id="IPR016161">
    <property type="entry name" value="Ald_DH/histidinol_DH"/>
</dbReference>
<evidence type="ECO:0000256" key="3">
    <source>
        <dbReference type="PROSITE-ProRule" id="PRU10007"/>
    </source>
</evidence>
<dbReference type="CDD" id="cd07114">
    <property type="entry name" value="ALDH_DhaS"/>
    <property type="match status" value="1"/>
</dbReference>
<dbReference type="InterPro" id="IPR015590">
    <property type="entry name" value="Aldehyde_DH_dom"/>
</dbReference>
<evidence type="ECO:0000313" key="6">
    <source>
        <dbReference type="EMBL" id="SLN13318.1"/>
    </source>
</evidence>
<evidence type="ECO:0000256" key="4">
    <source>
        <dbReference type="RuleBase" id="RU003345"/>
    </source>
</evidence>
<dbReference type="Gene3D" id="3.40.605.10">
    <property type="entry name" value="Aldehyde Dehydrogenase, Chain A, domain 1"/>
    <property type="match status" value="1"/>
</dbReference>
<accession>A0A1X6Y8C2</accession>
<name>A0A1X6Y8C2_9RHOB</name>
<dbReference type="OrthoDB" id="7827050at2"/>
<dbReference type="GO" id="GO:0008802">
    <property type="term" value="F:betaine-aldehyde dehydrogenase (NAD+) activity"/>
    <property type="evidence" value="ECO:0007669"/>
    <property type="project" value="UniProtKB-EC"/>
</dbReference>
<dbReference type="Proteomes" id="UP000193061">
    <property type="component" value="Unassembled WGS sequence"/>
</dbReference>
<comment type="similarity">
    <text evidence="1 4">Belongs to the aldehyde dehydrogenase family.</text>
</comment>
<sequence>MTENRNWNYFAAGNWHSPATGAWMDSINPTSGKVWARIPDCGDEDVDLAVAAAKEAFETGPFSRMNATERGRLLRRIADCLRCHARTLGLMETLDNGKDLAGITAGLEGWLTDSFDYYAGLADKIEGANVPVDVPMILNYTRREPFGVVGCITAWNSPLLIAMWKIAAAIAAGNTVVVKPSEFASVSTLAMMDILQEADLPPGLINVVTGGAETGATLVRHPDVRLISFTGGVTGGRAVASLAGEHLKPVILELGGKSPQIVLDDADVEMAARGIAAGIFPPAGQSCIAGSRVLVHQSLYDTLVERLVEITGKAVIGDPASPDTNIGPIANQPHFERVLRAIEEAKAEGATCILGGEPVHPPDCDGWFIAPTIFTDVAPEMAVARDEIFGPVLAVLPVRDDDQATQIANDSDFGLAAGIWSRDAARAMRLAHRIGAGTVYINNYFASAPQSPVGGFKASGYGRENGIEGLLAFTQTKSVWLDLDPEQPEPFA</sequence>
<evidence type="ECO:0000256" key="2">
    <source>
        <dbReference type="ARBA" id="ARBA00023002"/>
    </source>
</evidence>
<keyword evidence="2 4" id="KW-0560">Oxidoreductase</keyword>
<evidence type="ECO:0000256" key="1">
    <source>
        <dbReference type="ARBA" id="ARBA00009986"/>
    </source>
</evidence>
<dbReference type="Gene3D" id="3.40.309.10">
    <property type="entry name" value="Aldehyde Dehydrogenase, Chain A, domain 2"/>
    <property type="match status" value="1"/>
</dbReference>
<dbReference type="SUPFAM" id="SSF53720">
    <property type="entry name" value="ALDH-like"/>
    <property type="match status" value="1"/>
</dbReference>
<evidence type="ECO:0000313" key="7">
    <source>
        <dbReference type="Proteomes" id="UP000193061"/>
    </source>
</evidence>
<dbReference type="PROSITE" id="PS00687">
    <property type="entry name" value="ALDEHYDE_DEHYDR_GLU"/>
    <property type="match status" value="1"/>
</dbReference>
<organism evidence="6 7">
    <name type="scientific">Roseovarius albus</name>
    <dbReference type="NCBI Taxonomy" id="1247867"/>
    <lineage>
        <taxon>Bacteria</taxon>
        <taxon>Pseudomonadati</taxon>
        <taxon>Pseudomonadota</taxon>
        <taxon>Alphaproteobacteria</taxon>
        <taxon>Rhodobacterales</taxon>
        <taxon>Roseobacteraceae</taxon>
        <taxon>Roseovarius</taxon>
    </lineage>
</organism>
<feature type="domain" description="Aldehyde dehydrogenase" evidence="5">
    <location>
        <begin position="16"/>
        <end position="479"/>
    </location>
</feature>
<dbReference type="EMBL" id="FWFX01000001">
    <property type="protein sequence ID" value="SLN13318.1"/>
    <property type="molecule type" value="Genomic_DNA"/>
</dbReference>
<dbReference type="AlphaFoldDB" id="A0A1X6Y8C2"/>
<evidence type="ECO:0000259" key="5">
    <source>
        <dbReference type="Pfam" id="PF00171"/>
    </source>
</evidence>
<dbReference type="FunFam" id="3.40.309.10:FF:000012">
    <property type="entry name" value="Betaine aldehyde dehydrogenase"/>
    <property type="match status" value="1"/>
</dbReference>
<dbReference type="PANTHER" id="PTHR11699">
    <property type="entry name" value="ALDEHYDE DEHYDROGENASE-RELATED"/>
    <property type="match status" value="1"/>
</dbReference>
<dbReference type="Pfam" id="PF00171">
    <property type="entry name" value="Aldedh"/>
    <property type="match status" value="1"/>
</dbReference>
<feature type="active site" evidence="3">
    <location>
        <position position="253"/>
    </location>
</feature>